<dbReference type="GO" id="GO:0015035">
    <property type="term" value="F:protein-disulfide reductase activity"/>
    <property type="evidence" value="ECO:0007669"/>
    <property type="project" value="InterPro"/>
</dbReference>
<dbReference type="PANTHER" id="PTHR33639">
    <property type="entry name" value="THIOL-DISULFIDE OXIDOREDUCTASE DCC"/>
    <property type="match status" value="1"/>
</dbReference>
<organism evidence="1 2">
    <name type="scientific">Hyphomicrobium facile</name>
    <dbReference type="NCBI Taxonomy" id="51670"/>
    <lineage>
        <taxon>Bacteria</taxon>
        <taxon>Pseudomonadati</taxon>
        <taxon>Pseudomonadota</taxon>
        <taxon>Alphaproteobacteria</taxon>
        <taxon>Hyphomicrobiales</taxon>
        <taxon>Hyphomicrobiaceae</taxon>
        <taxon>Hyphomicrobium</taxon>
    </lineage>
</organism>
<gene>
    <name evidence="1" type="ORF">SAMN04488557_3689</name>
</gene>
<dbReference type="AlphaFoldDB" id="A0A1I7NUX9"/>
<dbReference type="Proteomes" id="UP000199423">
    <property type="component" value="Unassembled WGS sequence"/>
</dbReference>
<dbReference type="PANTHER" id="PTHR33639:SF2">
    <property type="entry name" value="DUF393 DOMAIN-CONTAINING PROTEIN"/>
    <property type="match status" value="1"/>
</dbReference>
<sequence>MPFTAYSYRDDPAVPGFDDSRPLIIFDGLCVLCSGGVQWMLDRDPAGQSQFAIIQDPLPKALYAHYNLDAEAFDTFMVLSKGLPYTRWAGVLAAAQTLPQPWRGLGFAGRIIPDAIGDRIYDWVQRNRLRWFGSRDTCRRPSVAEKLRFLVT</sequence>
<proteinExistence type="predicted"/>
<dbReference type="InterPro" id="IPR007263">
    <property type="entry name" value="DCC1-like"/>
</dbReference>
<evidence type="ECO:0000313" key="2">
    <source>
        <dbReference type="Proteomes" id="UP000199423"/>
    </source>
</evidence>
<dbReference type="RefSeq" id="WP_092869233.1">
    <property type="nucleotide sequence ID" value="NZ_FPCH01000004.1"/>
</dbReference>
<dbReference type="OrthoDB" id="9785438at2"/>
<name>A0A1I7NUX9_9HYPH</name>
<dbReference type="STRING" id="51670.SAMN04488557_3689"/>
<dbReference type="InterPro" id="IPR052927">
    <property type="entry name" value="DCC_oxidoreductase"/>
</dbReference>
<dbReference type="Pfam" id="PF04134">
    <property type="entry name" value="DCC1-like"/>
    <property type="match status" value="1"/>
</dbReference>
<evidence type="ECO:0000313" key="1">
    <source>
        <dbReference type="EMBL" id="SFV38479.1"/>
    </source>
</evidence>
<dbReference type="EMBL" id="FPCH01000004">
    <property type="protein sequence ID" value="SFV38479.1"/>
    <property type="molecule type" value="Genomic_DNA"/>
</dbReference>
<keyword evidence="2" id="KW-1185">Reference proteome</keyword>
<accession>A0A1I7NUX9</accession>
<reference evidence="2" key="1">
    <citation type="submission" date="2016-10" db="EMBL/GenBank/DDBJ databases">
        <authorList>
            <person name="Varghese N."/>
            <person name="Submissions S."/>
        </authorList>
    </citation>
    <scope>NUCLEOTIDE SEQUENCE [LARGE SCALE GENOMIC DNA]</scope>
    <source>
        <strain evidence="2">DSM 1565</strain>
    </source>
</reference>
<protein>
    <submittedName>
        <fullName evidence="1">Predicted thiol-disulfide oxidoreductase YuxK, DCC family</fullName>
    </submittedName>
</protein>